<keyword evidence="6 9" id="KW-0472">Membrane</keyword>
<dbReference type="Gene3D" id="1.20.1070.10">
    <property type="entry name" value="Rhodopsin 7-helix transmembrane proteins"/>
    <property type="match status" value="1"/>
</dbReference>
<feature type="transmembrane region" description="Helical" evidence="9">
    <location>
        <begin position="56"/>
        <end position="77"/>
    </location>
</feature>
<dbReference type="GO" id="GO:0005886">
    <property type="term" value="C:plasma membrane"/>
    <property type="evidence" value="ECO:0007669"/>
    <property type="project" value="UniProtKB-SubCell"/>
</dbReference>
<keyword evidence="5" id="KW-0297">G-protein coupled receptor</keyword>
<evidence type="ECO:0000256" key="7">
    <source>
        <dbReference type="ARBA" id="ARBA00023170"/>
    </source>
</evidence>
<comment type="subcellular location">
    <subcellularLocation>
        <location evidence="1">Cell membrane</location>
        <topology evidence="1">Multi-pass membrane protein</topology>
    </subcellularLocation>
</comment>
<feature type="transmembrane region" description="Helical" evidence="9">
    <location>
        <begin position="131"/>
        <end position="149"/>
    </location>
</feature>
<dbReference type="AlphaFoldDB" id="A0A7M5WWN0"/>
<evidence type="ECO:0000256" key="9">
    <source>
        <dbReference type="SAM" id="Phobius"/>
    </source>
</evidence>
<feature type="transmembrane region" description="Helical" evidence="9">
    <location>
        <begin position="89"/>
        <end position="111"/>
    </location>
</feature>
<evidence type="ECO:0000256" key="5">
    <source>
        <dbReference type="ARBA" id="ARBA00023040"/>
    </source>
</evidence>
<dbReference type="Proteomes" id="UP000594262">
    <property type="component" value="Unplaced"/>
</dbReference>
<evidence type="ECO:0000256" key="1">
    <source>
        <dbReference type="ARBA" id="ARBA00004651"/>
    </source>
</evidence>
<feature type="transmembrane region" description="Helical" evidence="9">
    <location>
        <begin position="12"/>
        <end position="35"/>
    </location>
</feature>
<evidence type="ECO:0000259" key="10">
    <source>
        <dbReference type="PROSITE" id="PS50262"/>
    </source>
</evidence>
<dbReference type="EnsemblMetazoa" id="CLYHEMT014251.1">
    <property type="protein sequence ID" value="CLYHEMP014251.1"/>
    <property type="gene ID" value="CLYHEMG014251"/>
</dbReference>
<sequence length="339" mass="38050">MDEGFTDTFKFMTILNCVQAVCSIGFNFLLFIYLVHKHQRNKVNHHQKGSELILSSMMLANLLFSLGSVCHFLALMICGDCTITNTSFKGLNIATSSCFVVQYFHLVLLAIERLISMNLPECHQEFKTNLIIMNLVLVWVLSLVPILLFEPGHVGFLMTSAAVMIILDFLVLAIASYVIRLLKQNISDEEIPFREKVLSGKMTSTVSILIVLHVFSNIPFASFILLQQRNPLYQSRNGSTAALVVEGLVLLQTILDPLIYICRHHIFWKFNNQLFFISSQTNSLDDVIKADSATQIQPSSSMSANSFEKKQLFTTTSESESSLDISSLSQDILSTTVFV</sequence>
<evidence type="ECO:0000313" key="11">
    <source>
        <dbReference type="EnsemblMetazoa" id="CLYHEMP014251.1"/>
    </source>
</evidence>
<feature type="transmembrane region" description="Helical" evidence="9">
    <location>
        <begin position="161"/>
        <end position="182"/>
    </location>
</feature>
<evidence type="ECO:0000256" key="6">
    <source>
        <dbReference type="ARBA" id="ARBA00023136"/>
    </source>
</evidence>
<feature type="domain" description="G-protein coupled receptors family 1 profile" evidence="10">
    <location>
        <begin position="26"/>
        <end position="260"/>
    </location>
</feature>
<dbReference type="PANTHER" id="PTHR24249">
    <property type="entry name" value="HISTAMINE RECEPTOR-RELATED G-PROTEIN COUPLED RECEPTOR"/>
    <property type="match status" value="1"/>
</dbReference>
<evidence type="ECO:0000256" key="3">
    <source>
        <dbReference type="ARBA" id="ARBA00022692"/>
    </source>
</evidence>
<keyword evidence="12" id="KW-1185">Reference proteome</keyword>
<dbReference type="GO" id="GO:0004930">
    <property type="term" value="F:G protein-coupled receptor activity"/>
    <property type="evidence" value="ECO:0007669"/>
    <property type="project" value="UniProtKB-KW"/>
</dbReference>
<accession>A0A7M5WWN0</accession>
<proteinExistence type="predicted"/>
<dbReference type="PROSITE" id="PS50262">
    <property type="entry name" value="G_PROTEIN_RECEP_F1_2"/>
    <property type="match status" value="1"/>
</dbReference>
<evidence type="ECO:0000256" key="4">
    <source>
        <dbReference type="ARBA" id="ARBA00022989"/>
    </source>
</evidence>
<dbReference type="InterPro" id="IPR050569">
    <property type="entry name" value="TAAR"/>
</dbReference>
<dbReference type="InterPro" id="IPR017452">
    <property type="entry name" value="GPCR_Rhodpsn_7TM"/>
</dbReference>
<keyword evidence="8" id="KW-0807">Transducer</keyword>
<reference evidence="11" key="1">
    <citation type="submission" date="2021-01" db="UniProtKB">
        <authorList>
            <consortium name="EnsemblMetazoa"/>
        </authorList>
    </citation>
    <scope>IDENTIFICATION</scope>
</reference>
<keyword evidence="7" id="KW-0675">Receptor</keyword>
<dbReference type="SUPFAM" id="SSF81321">
    <property type="entry name" value="Family A G protein-coupled receptor-like"/>
    <property type="match status" value="1"/>
</dbReference>
<organism evidence="11 12">
    <name type="scientific">Clytia hemisphaerica</name>
    <dbReference type="NCBI Taxonomy" id="252671"/>
    <lineage>
        <taxon>Eukaryota</taxon>
        <taxon>Metazoa</taxon>
        <taxon>Cnidaria</taxon>
        <taxon>Hydrozoa</taxon>
        <taxon>Hydroidolina</taxon>
        <taxon>Leptothecata</taxon>
        <taxon>Obeliida</taxon>
        <taxon>Clytiidae</taxon>
        <taxon>Clytia</taxon>
    </lineage>
</organism>
<keyword evidence="2" id="KW-1003">Cell membrane</keyword>
<feature type="transmembrane region" description="Helical" evidence="9">
    <location>
        <begin position="238"/>
        <end position="261"/>
    </location>
</feature>
<evidence type="ECO:0000313" key="12">
    <source>
        <dbReference type="Proteomes" id="UP000594262"/>
    </source>
</evidence>
<name>A0A7M5WWN0_9CNID</name>
<evidence type="ECO:0000256" key="8">
    <source>
        <dbReference type="ARBA" id="ARBA00023224"/>
    </source>
</evidence>
<keyword evidence="4 9" id="KW-1133">Transmembrane helix</keyword>
<keyword evidence="3 9" id="KW-0812">Transmembrane</keyword>
<evidence type="ECO:0000256" key="2">
    <source>
        <dbReference type="ARBA" id="ARBA00022475"/>
    </source>
</evidence>
<feature type="transmembrane region" description="Helical" evidence="9">
    <location>
        <begin position="203"/>
        <end position="226"/>
    </location>
</feature>
<protein>
    <recommendedName>
        <fullName evidence="10">G-protein coupled receptors family 1 profile domain-containing protein</fullName>
    </recommendedName>
</protein>